<gene>
    <name evidence="2" type="ORF">EKM59_07105</name>
</gene>
<evidence type="ECO:0000256" key="1">
    <source>
        <dbReference type="SAM" id="Phobius"/>
    </source>
</evidence>
<evidence type="ECO:0008006" key="4">
    <source>
        <dbReference type="Google" id="ProtNLM"/>
    </source>
</evidence>
<name>A0A433JIT0_9GAMM</name>
<comment type="caution">
    <text evidence="2">The sequence shown here is derived from an EMBL/GenBank/DDBJ whole genome shotgun (WGS) entry which is preliminary data.</text>
</comment>
<feature type="transmembrane region" description="Helical" evidence="1">
    <location>
        <begin position="361"/>
        <end position="382"/>
    </location>
</feature>
<reference evidence="2 3" key="1">
    <citation type="submission" date="2018-12" db="EMBL/GenBank/DDBJ databases">
        <title>Legionella sp,whole genome shotgun sequence.</title>
        <authorList>
            <person name="Wu H."/>
        </authorList>
    </citation>
    <scope>NUCLEOTIDE SEQUENCE [LARGE SCALE GENOMIC DNA]</scope>
    <source>
        <strain evidence="3">km714</strain>
    </source>
</reference>
<keyword evidence="1" id="KW-1133">Transmembrane helix</keyword>
<dbReference type="Proteomes" id="UP000288012">
    <property type="component" value="Unassembled WGS sequence"/>
</dbReference>
<proteinExistence type="predicted"/>
<dbReference type="RefSeq" id="WP_127111306.1">
    <property type="nucleotide sequence ID" value="NZ_RZGR01000019.1"/>
</dbReference>
<feature type="transmembrane region" description="Helical" evidence="1">
    <location>
        <begin position="334"/>
        <end position="355"/>
    </location>
</feature>
<keyword evidence="1" id="KW-0472">Membrane</keyword>
<organism evidence="2 3">
    <name type="scientific">Legionella septentrionalis</name>
    <dbReference type="NCBI Taxonomy" id="2498109"/>
    <lineage>
        <taxon>Bacteria</taxon>
        <taxon>Pseudomonadati</taxon>
        <taxon>Pseudomonadota</taxon>
        <taxon>Gammaproteobacteria</taxon>
        <taxon>Legionellales</taxon>
        <taxon>Legionellaceae</taxon>
        <taxon>Legionella</taxon>
    </lineage>
</organism>
<accession>A0A433JIT0</accession>
<dbReference type="AlphaFoldDB" id="A0A433JIT0"/>
<evidence type="ECO:0000313" key="2">
    <source>
        <dbReference type="EMBL" id="RUQ85177.1"/>
    </source>
</evidence>
<keyword evidence="1" id="KW-0812">Transmembrane</keyword>
<protein>
    <recommendedName>
        <fullName evidence="4">DUF676 domain-containing protein</fullName>
    </recommendedName>
</protein>
<dbReference type="EMBL" id="RZGR01000019">
    <property type="protein sequence ID" value="RUQ85177.1"/>
    <property type="molecule type" value="Genomic_DNA"/>
</dbReference>
<sequence>MPHVTFNVFFSGAEDAANNTDTLVGFLTEHVESDAQRLIAFDGCGITHGLSGIIFGTGLDQHCQKVIEQIAAEIKKGNTVSLNAYGHSRGATGLLLLAKQLSTVEKNLLEINLALLDPTPGNLITSATLDFLGISLANKTKDLRNCLPLSNVLALYPNVPLPAITLRAPSFSLYPERTKVEEEAIAGYHAQTQHLTINPSGVVFSPESFITFARVVKFLQENGTQFKPFPSIRVEGMLDLKVDSNRLDDALLAVYQKVNELHHDKTYRNCHSDHGVIINTKEKAEYFNLHHQYLAGKSKKKDSARVTLEESYSLAAVLRRTVHNYPKMWQMIKWVSISLIIAFLIFTIITSAGISTPLTPLIAITLAPAASAGLAGLWYSLLKPAIDWLIDRIFYPHFYLRDITVERVPIEDSTKKMASSLGVDKNRENQMELEITPQSAHEPLDNSSREEELQIEDAITQEINTGLNLNVSH</sequence>
<evidence type="ECO:0000313" key="3">
    <source>
        <dbReference type="Proteomes" id="UP000288012"/>
    </source>
</evidence>
<keyword evidence="3" id="KW-1185">Reference proteome</keyword>